<dbReference type="AlphaFoldDB" id="A0A0A9D016"/>
<evidence type="ECO:0000313" key="1">
    <source>
        <dbReference type="EMBL" id="JAD80033.1"/>
    </source>
</evidence>
<name>A0A0A9D016_ARUDO</name>
<accession>A0A0A9D016</accession>
<dbReference type="EMBL" id="GBRH01217862">
    <property type="protein sequence ID" value="JAD80033.1"/>
    <property type="molecule type" value="Transcribed_RNA"/>
</dbReference>
<protein>
    <submittedName>
        <fullName evidence="1">Uncharacterized protein</fullName>
    </submittedName>
</protein>
<reference evidence="1" key="1">
    <citation type="submission" date="2014-09" db="EMBL/GenBank/DDBJ databases">
        <authorList>
            <person name="Magalhaes I.L.F."/>
            <person name="Oliveira U."/>
            <person name="Santos F.R."/>
            <person name="Vidigal T.H.D.A."/>
            <person name="Brescovit A.D."/>
            <person name="Santos A.J."/>
        </authorList>
    </citation>
    <scope>NUCLEOTIDE SEQUENCE</scope>
    <source>
        <tissue evidence="1">Shoot tissue taken approximately 20 cm above the soil surface</tissue>
    </source>
</reference>
<sequence>MVKASLLGLETFCCASLTMALSFFCLFLSPESLTSGSVLLSFGSPLLSHSSSCLRKGLVKLKADAAATAYANMKLDLGKPCCLFRILITVRRRRECRGLMGYCDIAFPIGVSAPWLSSASNVFKQRSASTKLSLLGGVGKGKFVTLSIAINLSISTMPSTGTFLISGSVNSGNKSSLPYAAAE</sequence>
<organism evidence="1">
    <name type="scientific">Arundo donax</name>
    <name type="common">Giant reed</name>
    <name type="synonym">Donax arundinaceus</name>
    <dbReference type="NCBI Taxonomy" id="35708"/>
    <lineage>
        <taxon>Eukaryota</taxon>
        <taxon>Viridiplantae</taxon>
        <taxon>Streptophyta</taxon>
        <taxon>Embryophyta</taxon>
        <taxon>Tracheophyta</taxon>
        <taxon>Spermatophyta</taxon>
        <taxon>Magnoliopsida</taxon>
        <taxon>Liliopsida</taxon>
        <taxon>Poales</taxon>
        <taxon>Poaceae</taxon>
        <taxon>PACMAD clade</taxon>
        <taxon>Arundinoideae</taxon>
        <taxon>Arundineae</taxon>
        <taxon>Arundo</taxon>
    </lineage>
</organism>
<reference evidence="1" key="2">
    <citation type="journal article" date="2015" name="Data Brief">
        <title>Shoot transcriptome of the giant reed, Arundo donax.</title>
        <authorList>
            <person name="Barrero R.A."/>
            <person name="Guerrero F.D."/>
            <person name="Moolhuijzen P."/>
            <person name="Goolsby J.A."/>
            <person name="Tidwell J."/>
            <person name="Bellgard S.E."/>
            <person name="Bellgard M.I."/>
        </authorList>
    </citation>
    <scope>NUCLEOTIDE SEQUENCE</scope>
    <source>
        <tissue evidence="1">Shoot tissue taken approximately 20 cm above the soil surface</tissue>
    </source>
</reference>
<proteinExistence type="predicted"/>